<evidence type="ECO:0000313" key="1">
    <source>
        <dbReference type="EMBL" id="ACI07139.1"/>
    </source>
</evidence>
<dbReference type="Proteomes" id="UP000001734">
    <property type="component" value="Chromosome"/>
</dbReference>
<dbReference type="AlphaFoldDB" id="B5XQS5"/>
<dbReference type="InterPro" id="IPR036361">
    <property type="entry name" value="SAP_dom_sf"/>
</dbReference>
<dbReference type="Gene3D" id="1.10.720.30">
    <property type="entry name" value="SAP domain"/>
    <property type="match status" value="1"/>
</dbReference>
<gene>
    <name evidence="1" type="ordered locus">KPK_2719</name>
</gene>
<dbReference type="EMBL" id="CP000964">
    <property type="protein sequence ID" value="ACI07139.1"/>
    <property type="molecule type" value="Genomic_DNA"/>
</dbReference>
<organism evidence="1 2">
    <name type="scientific">Klebsiella variicola (strain 342)</name>
    <name type="common">Klebsiella pneumoniae</name>
    <dbReference type="NCBI Taxonomy" id="507522"/>
    <lineage>
        <taxon>Bacteria</taxon>
        <taxon>Pseudomonadati</taxon>
        <taxon>Pseudomonadota</taxon>
        <taxon>Gammaproteobacteria</taxon>
        <taxon>Enterobacterales</taxon>
        <taxon>Enterobacteriaceae</taxon>
        <taxon>Klebsiella/Raoultella group</taxon>
        <taxon>Klebsiella</taxon>
        <taxon>Klebsiella pneumoniae complex</taxon>
    </lineage>
</organism>
<name>B5XQS5_KLEV3</name>
<proteinExistence type="predicted"/>
<evidence type="ECO:0000313" key="2">
    <source>
        <dbReference type="Proteomes" id="UP000001734"/>
    </source>
</evidence>
<reference evidence="1 2" key="1">
    <citation type="journal article" date="2008" name="PLoS Genet.">
        <title>Complete genome sequence of the N2-fixing broad host range endophyte Klebsiella pneumoniae 342 and virulence predictions verified in mice.</title>
        <authorList>
            <person name="Fouts D.E."/>
            <person name="Tyler H.L."/>
            <person name="DeBoy R.T."/>
            <person name="Daugherty S."/>
            <person name="Ren Q."/>
            <person name="Badger J.H."/>
            <person name="Durkin A.S."/>
            <person name="Huot H."/>
            <person name="Shrivastava S."/>
            <person name="Kothari S."/>
            <person name="Dodson R.J."/>
            <person name="Mohamoud Y."/>
            <person name="Khouri H."/>
            <person name="Roesch L.F."/>
            <person name="Krogfelt K.A."/>
            <person name="Struve C."/>
            <person name="Triplett E.W."/>
            <person name="Methe B.A."/>
        </authorList>
    </citation>
    <scope>NUCLEOTIDE SEQUENCE [LARGE SCALE GENOMIC DNA]</scope>
    <source>
        <strain evidence="1 2">342</strain>
    </source>
</reference>
<dbReference type="KEGG" id="kpe:KPK_2719"/>
<protein>
    <submittedName>
        <fullName evidence="1">Uncharacterized protein</fullName>
    </submittedName>
</protein>
<dbReference type="BioCyc" id="KPNE507522:GI0B-2710-MONOMER"/>
<dbReference type="HOGENOM" id="CLU_3329012_0_0_6"/>
<accession>B5XQS5</accession>
<dbReference type="InterPro" id="IPR018668">
    <property type="entry name" value="DNA-binding_VF530-like"/>
</dbReference>
<dbReference type="GO" id="GO:0003677">
    <property type="term" value="F:DNA binding"/>
    <property type="evidence" value="ECO:0007669"/>
    <property type="project" value="InterPro"/>
</dbReference>
<sequence>MRNGRIVMHSSKDPLHGVTLEALLNALVARYGWAEMARQVNIN</sequence>
<dbReference type="Pfam" id="PF09905">
    <property type="entry name" value="VF530"/>
    <property type="match status" value="1"/>
</dbReference>